<keyword evidence="3 7" id="KW-0645">Protease</keyword>
<evidence type="ECO:0000256" key="3">
    <source>
        <dbReference type="ARBA" id="ARBA00022670"/>
    </source>
</evidence>
<dbReference type="PROSITE" id="PS00560">
    <property type="entry name" value="CARBOXYPEPT_SER_HIS"/>
    <property type="match status" value="1"/>
</dbReference>
<evidence type="ECO:0000256" key="5">
    <source>
        <dbReference type="ARBA" id="ARBA00022801"/>
    </source>
</evidence>
<proteinExistence type="inferred from homology"/>
<feature type="signal peptide" evidence="7">
    <location>
        <begin position="1"/>
        <end position="17"/>
    </location>
</feature>
<evidence type="ECO:0000313" key="9">
    <source>
        <dbReference type="Proteomes" id="UP000479000"/>
    </source>
</evidence>
<dbReference type="InterPro" id="IPR018202">
    <property type="entry name" value="Ser_caboxypep_ser_AS"/>
</dbReference>
<dbReference type="SUPFAM" id="SSF53474">
    <property type="entry name" value="alpha/beta-Hydrolases"/>
    <property type="match status" value="1"/>
</dbReference>
<dbReference type="Pfam" id="PF00450">
    <property type="entry name" value="Peptidase_S10"/>
    <property type="match status" value="1"/>
</dbReference>
<evidence type="ECO:0000256" key="1">
    <source>
        <dbReference type="ARBA" id="ARBA00009431"/>
    </source>
</evidence>
<dbReference type="EMBL" id="CADCXU010014814">
    <property type="protein sequence ID" value="CAB0004297.1"/>
    <property type="molecule type" value="Genomic_DNA"/>
</dbReference>
<dbReference type="InterPro" id="IPR001563">
    <property type="entry name" value="Peptidase_S10"/>
</dbReference>
<dbReference type="AlphaFoldDB" id="A0A6H5GK12"/>
<feature type="chain" id="PRO_5026376399" description="Carboxypeptidase" evidence="7">
    <location>
        <begin position="18"/>
        <end position="462"/>
    </location>
</feature>
<evidence type="ECO:0000256" key="2">
    <source>
        <dbReference type="ARBA" id="ARBA00022645"/>
    </source>
</evidence>
<protein>
    <recommendedName>
        <fullName evidence="7">Carboxypeptidase</fullName>
        <ecNumber evidence="7">3.4.16.-</ecNumber>
    </recommendedName>
</protein>
<gene>
    <name evidence="8" type="ORF">NTEN_LOCUS9774</name>
</gene>
<comment type="similarity">
    <text evidence="1 7">Belongs to the peptidase S10 family.</text>
</comment>
<keyword evidence="9" id="KW-1185">Reference proteome</keyword>
<dbReference type="PANTHER" id="PTHR11802:SF472">
    <property type="entry name" value="SERINE CARBOXYPEPTIDASE CPVL-RELATED"/>
    <property type="match status" value="1"/>
</dbReference>
<dbReference type="Proteomes" id="UP000479000">
    <property type="component" value="Unassembled WGS sequence"/>
</dbReference>
<evidence type="ECO:0000256" key="4">
    <source>
        <dbReference type="ARBA" id="ARBA00022729"/>
    </source>
</evidence>
<dbReference type="FunFam" id="3.40.50.1820:FF:000096">
    <property type="entry name" value="Carboxypeptidase vitellogenic-like"/>
    <property type="match status" value="1"/>
</dbReference>
<dbReference type="EC" id="3.4.16.-" evidence="7"/>
<evidence type="ECO:0000313" key="8">
    <source>
        <dbReference type="EMBL" id="CAB0004297.1"/>
    </source>
</evidence>
<dbReference type="GO" id="GO:0006508">
    <property type="term" value="P:proteolysis"/>
    <property type="evidence" value="ECO:0007669"/>
    <property type="project" value="UniProtKB-KW"/>
</dbReference>
<keyword evidence="5 7" id="KW-0378">Hydrolase</keyword>
<dbReference type="PROSITE" id="PS00131">
    <property type="entry name" value="CARBOXYPEPT_SER_SER"/>
    <property type="match status" value="1"/>
</dbReference>
<dbReference type="InterPro" id="IPR033124">
    <property type="entry name" value="Ser_caboxypep_his_AS"/>
</dbReference>
<reference evidence="8 9" key="1">
    <citation type="submission" date="2020-02" db="EMBL/GenBank/DDBJ databases">
        <authorList>
            <person name="Ferguson B K."/>
        </authorList>
    </citation>
    <scope>NUCLEOTIDE SEQUENCE [LARGE SCALE GENOMIC DNA]</scope>
</reference>
<evidence type="ECO:0000256" key="7">
    <source>
        <dbReference type="RuleBase" id="RU361156"/>
    </source>
</evidence>
<dbReference type="PANTHER" id="PTHR11802">
    <property type="entry name" value="SERINE PROTEASE FAMILY S10 SERINE CARBOXYPEPTIDASE"/>
    <property type="match status" value="1"/>
</dbReference>
<sequence>MILPIIFLGLYASQCFGAGINFYPKTRSLKPDGHCGKRLFLTPYIEDGNIIAARKASRVKPYLANVESYSGFLTINKTTNSNMFFWFFPAENNPANAPVALWLQGGPGAPSVDAIFTENGPFVVTDSLSLKRRKHYWSQEISVIYIDNPVGTGFSFTNSDGYVTNESEVGRDLYAALQQFFQLFPEYQKNDFFVTGESYAGKYIPAIAYTIHTNNPTSSSKINLKGIAIGDGLVDPENMMVYGEYLYEHGLIDSRMLIKFQEIEAQVIKQIQAKQFDDAFVTFDKMLNGDLTPYKTLFWNATGLTSYFNYVTSNTNTNSGGSVENWLAKSKNRLRIHVGDQIYDEGNKVEMHLKADVMQSVRPWLEVLMDHYRVLLYNGQLDIIVAYPLTMNYVKKLQWKGKKEYEQAERKLWYVNGELAGYAKNAGNFTEILVRNAGHMVPTDQPLWALDMITKFTQNIPF</sequence>
<dbReference type="GO" id="GO:0004185">
    <property type="term" value="F:serine-type carboxypeptidase activity"/>
    <property type="evidence" value="ECO:0007669"/>
    <property type="project" value="UniProtKB-UniRule"/>
</dbReference>
<keyword evidence="4 7" id="KW-0732">Signal</keyword>
<name>A0A6H5GK12_9HEMI</name>
<keyword evidence="6" id="KW-0325">Glycoprotein</keyword>
<dbReference type="PRINTS" id="PR00724">
    <property type="entry name" value="CRBOXYPTASEC"/>
</dbReference>
<accession>A0A6H5GK12</accession>
<evidence type="ECO:0000256" key="6">
    <source>
        <dbReference type="ARBA" id="ARBA00023180"/>
    </source>
</evidence>
<organism evidence="8 9">
    <name type="scientific">Nesidiocoris tenuis</name>
    <dbReference type="NCBI Taxonomy" id="355587"/>
    <lineage>
        <taxon>Eukaryota</taxon>
        <taxon>Metazoa</taxon>
        <taxon>Ecdysozoa</taxon>
        <taxon>Arthropoda</taxon>
        <taxon>Hexapoda</taxon>
        <taxon>Insecta</taxon>
        <taxon>Pterygota</taxon>
        <taxon>Neoptera</taxon>
        <taxon>Paraneoptera</taxon>
        <taxon>Hemiptera</taxon>
        <taxon>Heteroptera</taxon>
        <taxon>Panheteroptera</taxon>
        <taxon>Cimicomorpha</taxon>
        <taxon>Miridae</taxon>
        <taxon>Dicyphina</taxon>
        <taxon>Nesidiocoris</taxon>
    </lineage>
</organism>
<dbReference type="InterPro" id="IPR029058">
    <property type="entry name" value="AB_hydrolase_fold"/>
</dbReference>
<dbReference type="OrthoDB" id="443318at2759"/>
<keyword evidence="2 7" id="KW-0121">Carboxypeptidase</keyword>
<dbReference type="Gene3D" id="3.40.50.1820">
    <property type="entry name" value="alpha/beta hydrolase"/>
    <property type="match status" value="1"/>
</dbReference>